<dbReference type="AlphaFoldDB" id="A0A9Q9MSE3"/>
<sequence length="72" mass="7720">MYDGRTAARPSENGNKSRKVNSTAGEISFHLEILAIPGREGEALQAVQARAVRDALLWAIEQQLANSPGEGT</sequence>
<accession>A0A9Q9MSE3</accession>
<protein>
    <submittedName>
        <fullName evidence="2">Uncharacterized protein</fullName>
    </submittedName>
</protein>
<dbReference type="OrthoDB" id="9881464at2"/>
<organism evidence="2 3">
    <name type="scientific">Dactylosporangium aurantiacum</name>
    <dbReference type="NCBI Taxonomy" id="35754"/>
    <lineage>
        <taxon>Bacteria</taxon>
        <taxon>Bacillati</taxon>
        <taxon>Actinomycetota</taxon>
        <taxon>Actinomycetes</taxon>
        <taxon>Micromonosporales</taxon>
        <taxon>Micromonosporaceae</taxon>
        <taxon>Dactylosporangium</taxon>
    </lineage>
</organism>
<gene>
    <name evidence="2" type="ORF">Daura_06455</name>
</gene>
<feature type="region of interest" description="Disordered" evidence="1">
    <location>
        <begin position="1"/>
        <end position="22"/>
    </location>
</feature>
<dbReference type="EMBL" id="CP073767">
    <property type="protein sequence ID" value="UWZ59397.1"/>
    <property type="molecule type" value="Genomic_DNA"/>
</dbReference>
<keyword evidence="3" id="KW-1185">Reference proteome</keyword>
<reference evidence="2" key="1">
    <citation type="submission" date="2021-04" db="EMBL/GenBank/DDBJ databases">
        <title>Dactylosporangium aurantiacum NRRL B-8018 full assembly.</title>
        <authorList>
            <person name="Hartkoorn R.C."/>
            <person name="Beaudoing E."/>
            <person name="Hot D."/>
        </authorList>
    </citation>
    <scope>NUCLEOTIDE SEQUENCE</scope>
    <source>
        <strain evidence="2">NRRL B-8018</strain>
    </source>
</reference>
<dbReference type="KEGG" id="daur:Daura_06455"/>
<dbReference type="Proteomes" id="UP001058003">
    <property type="component" value="Chromosome"/>
</dbReference>
<evidence type="ECO:0000313" key="3">
    <source>
        <dbReference type="Proteomes" id="UP001058003"/>
    </source>
</evidence>
<name>A0A9Q9MSE3_9ACTN</name>
<evidence type="ECO:0000313" key="2">
    <source>
        <dbReference type="EMBL" id="UWZ59397.1"/>
    </source>
</evidence>
<proteinExistence type="predicted"/>
<evidence type="ECO:0000256" key="1">
    <source>
        <dbReference type="SAM" id="MobiDB-lite"/>
    </source>
</evidence>